<dbReference type="EMBL" id="JAALHA020000001">
    <property type="protein sequence ID" value="MDR9893746.1"/>
    <property type="molecule type" value="Genomic_DNA"/>
</dbReference>
<dbReference type="Gene3D" id="3.90.1580.10">
    <property type="entry name" value="paralog of FGE (formylglycine-generating enzyme)"/>
    <property type="match status" value="1"/>
</dbReference>
<dbReference type="InterPro" id="IPR005532">
    <property type="entry name" value="SUMF_dom"/>
</dbReference>
<dbReference type="PROSITE" id="PS50011">
    <property type="entry name" value="PROTEIN_KINASE_DOM"/>
    <property type="match status" value="1"/>
</dbReference>
<dbReference type="InterPro" id="IPR042095">
    <property type="entry name" value="SUMF_sf"/>
</dbReference>
<dbReference type="SMART" id="SM00220">
    <property type="entry name" value="S_TKc"/>
    <property type="match status" value="1"/>
</dbReference>
<evidence type="ECO:0000256" key="2">
    <source>
        <dbReference type="ARBA" id="ARBA00022741"/>
    </source>
</evidence>
<keyword evidence="1" id="KW-0808">Transferase</keyword>
<gene>
    <name evidence="7" type="ORF">G7B40_004030</name>
</gene>
<feature type="binding site" evidence="5">
    <location>
        <position position="44"/>
    </location>
    <ligand>
        <name>ATP</name>
        <dbReference type="ChEBI" id="CHEBI:30616"/>
    </ligand>
</feature>
<dbReference type="InterPro" id="IPR016187">
    <property type="entry name" value="CTDL_fold"/>
</dbReference>
<proteinExistence type="predicted"/>
<dbReference type="Proteomes" id="UP000667802">
    <property type="component" value="Unassembled WGS sequence"/>
</dbReference>
<keyword evidence="3 7" id="KW-0418">Kinase</keyword>
<keyword evidence="2 5" id="KW-0547">Nucleotide-binding</keyword>
<dbReference type="CDD" id="cd14014">
    <property type="entry name" value="STKc_PknB_like"/>
    <property type="match status" value="1"/>
</dbReference>
<dbReference type="PROSITE" id="PS00107">
    <property type="entry name" value="PROTEIN_KINASE_ATP"/>
    <property type="match status" value="1"/>
</dbReference>
<dbReference type="RefSeq" id="WP_208338262.1">
    <property type="nucleotide sequence ID" value="NZ_CAWQFN010000041.1"/>
</dbReference>
<dbReference type="PANTHER" id="PTHR43289">
    <property type="entry name" value="MITOGEN-ACTIVATED PROTEIN KINASE KINASE KINASE 20-RELATED"/>
    <property type="match status" value="1"/>
</dbReference>
<dbReference type="SUPFAM" id="SSF56436">
    <property type="entry name" value="C-type lectin-like"/>
    <property type="match status" value="1"/>
</dbReference>
<accession>A0AAP5I2Z8</accession>
<dbReference type="Pfam" id="PF03781">
    <property type="entry name" value="FGE-sulfatase"/>
    <property type="match status" value="1"/>
</dbReference>
<evidence type="ECO:0000256" key="3">
    <source>
        <dbReference type="ARBA" id="ARBA00022777"/>
    </source>
</evidence>
<dbReference type="SUPFAM" id="SSF56112">
    <property type="entry name" value="Protein kinase-like (PK-like)"/>
    <property type="match status" value="1"/>
</dbReference>
<feature type="domain" description="Protein kinase" evidence="6">
    <location>
        <begin position="15"/>
        <end position="278"/>
    </location>
</feature>
<keyword evidence="4 5" id="KW-0067">ATP-binding</keyword>
<keyword evidence="8" id="KW-1185">Reference proteome</keyword>
<evidence type="ECO:0000256" key="4">
    <source>
        <dbReference type="ARBA" id="ARBA00022840"/>
    </source>
</evidence>
<dbReference type="InterPro" id="IPR017441">
    <property type="entry name" value="Protein_kinase_ATP_BS"/>
</dbReference>
<dbReference type="InterPro" id="IPR000719">
    <property type="entry name" value="Prot_kinase_dom"/>
</dbReference>
<evidence type="ECO:0000259" key="6">
    <source>
        <dbReference type="PROSITE" id="PS50011"/>
    </source>
</evidence>
<sequence>MKLWTPNQSVKNGRFVIQKVLGGGGFGVTYSAIEQRSGRLFAIKTLNPLHQSEQNFLEKQEKFVNEAIKLASCQHPYIVRVYEVIQEEGMWGMVMEYIDGEDLGVYVDKNGLLSQTQALRYIDQVGQALEYVHQQGFLHRDIKPNNILLRNQRKEAVLIDFGLAREFTIGKTLSMTSARTEGYAPIEQYERQGRFTAATDVYGLAATLYALVTGEVPFASNFRKFAELPPPKKYNPEISDTVNDAIMTGMGIEQQERPQTVREFRELLEVVKTPEPTFSFEVVIVNSRGEIIKRESKQAKYYSEDLGNGVVLEMVSIPGGQFVMGSPETELERFYHESPQHTVTIQPFFMGKFPITQEQYQAIMGQNPSYFKGEKRPVEQVSWDDAIAFCTKLSQKTGKTYRLPSEAEWEYACRAGTTTPFYFGETITTDLANYCGTDSHFSGTVSNGNYAQGATFFLDKNGQP</sequence>
<dbReference type="Pfam" id="PF00069">
    <property type="entry name" value="Pkinase"/>
    <property type="match status" value="1"/>
</dbReference>
<dbReference type="PROSITE" id="PS00108">
    <property type="entry name" value="PROTEIN_KINASE_ST"/>
    <property type="match status" value="1"/>
</dbReference>
<evidence type="ECO:0000256" key="1">
    <source>
        <dbReference type="ARBA" id="ARBA00022679"/>
    </source>
</evidence>
<evidence type="ECO:0000313" key="7">
    <source>
        <dbReference type="EMBL" id="MDR9893746.1"/>
    </source>
</evidence>
<reference evidence="8" key="1">
    <citation type="journal article" date="2021" name="Science">
        <title>Hunting the eagle killer: A cyanobacterial neurotoxin causes vacuolar myelinopathy.</title>
        <authorList>
            <person name="Breinlinger S."/>
            <person name="Phillips T.J."/>
            <person name="Haram B.N."/>
            <person name="Mares J."/>
            <person name="Martinez Yerena J.A."/>
            <person name="Hrouzek P."/>
            <person name="Sobotka R."/>
            <person name="Henderson W.M."/>
            <person name="Schmieder P."/>
            <person name="Williams S.M."/>
            <person name="Lauderdale J.D."/>
            <person name="Wilde H.D."/>
            <person name="Gerrin W."/>
            <person name="Kust A."/>
            <person name="Washington J.W."/>
            <person name="Wagner C."/>
            <person name="Geier B."/>
            <person name="Liebeke M."/>
            <person name="Enke H."/>
            <person name="Niedermeyer T.H.J."/>
            <person name="Wilde S.B."/>
        </authorList>
    </citation>
    <scope>NUCLEOTIDE SEQUENCE [LARGE SCALE GENOMIC DNA]</scope>
    <source>
        <strain evidence="8">Thurmond2011</strain>
    </source>
</reference>
<dbReference type="GO" id="GO:0004674">
    <property type="term" value="F:protein serine/threonine kinase activity"/>
    <property type="evidence" value="ECO:0007669"/>
    <property type="project" value="TreeGrafter"/>
</dbReference>
<dbReference type="AlphaFoldDB" id="A0AAP5I2Z8"/>
<evidence type="ECO:0000256" key="5">
    <source>
        <dbReference type="PROSITE-ProRule" id="PRU10141"/>
    </source>
</evidence>
<dbReference type="InterPro" id="IPR011009">
    <property type="entry name" value="Kinase-like_dom_sf"/>
</dbReference>
<evidence type="ECO:0000313" key="8">
    <source>
        <dbReference type="Proteomes" id="UP000667802"/>
    </source>
</evidence>
<organism evidence="7 8">
    <name type="scientific">Aetokthonos hydrillicola Thurmond2011</name>
    <dbReference type="NCBI Taxonomy" id="2712845"/>
    <lineage>
        <taxon>Bacteria</taxon>
        <taxon>Bacillati</taxon>
        <taxon>Cyanobacteriota</taxon>
        <taxon>Cyanophyceae</taxon>
        <taxon>Nostocales</taxon>
        <taxon>Hapalosiphonaceae</taxon>
        <taxon>Aetokthonos</taxon>
    </lineage>
</organism>
<protein>
    <submittedName>
        <fullName evidence="7">Bifunctional serine/threonine-protein kinase/formylglycine-generating enzyme family protein</fullName>
    </submittedName>
</protein>
<comment type="caution">
    <text evidence="7">The sequence shown here is derived from an EMBL/GenBank/DDBJ whole genome shotgun (WGS) entry which is preliminary data.</text>
</comment>
<dbReference type="GO" id="GO:0005524">
    <property type="term" value="F:ATP binding"/>
    <property type="evidence" value="ECO:0007669"/>
    <property type="project" value="UniProtKB-UniRule"/>
</dbReference>
<name>A0AAP5I2Z8_9CYAN</name>
<dbReference type="InterPro" id="IPR008271">
    <property type="entry name" value="Ser/Thr_kinase_AS"/>
</dbReference>
<dbReference type="Gene3D" id="1.10.510.10">
    <property type="entry name" value="Transferase(Phosphotransferase) domain 1"/>
    <property type="match status" value="1"/>
</dbReference>
<dbReference type="PANTHER" id="PTHR43289:SF34">
    <property type="entry name" value="SERINE_THREONINE-PROTEIN KINASE YBDM-RELATED"/>
    <property type="match status" value="1"/>
</dbReference>